<dbReference type="OrthoDB" id="5367645at2759"/>
<evidence type="ECO:0000256" key="2">
    <source>
        <dbReference type="SAM" id="Phobius"/>
    </source>
</evidence>
<organism evidence="3 4">
    <name type="scientific">Chaetomium globosum (strain ATCC 6205 / CBS 148.51 / DSM 1962 / NBRC 6347 / NRRL 1970)</name>
    <name type="common">Soil fungus</name>
    <dbReference type="NCBI Taxonomy" id="306901"/>
    <lineage>
        <taxon>Eukaryota</taxon>
        <taxon>Fungi</taxon>
        <taxon>Dikarya</taxon>
        <taxon>Ascomycota</taxon>
        <taxon>Pezizomycotina</taxon>
        <taxon>Sordariomycetes</taxon>
        <taxon>Sordariomycetidae</taxon>
        <taxon>Sordariales</taxon>
        <taxon>Chaetomiaceae</taxon>
        <taxon>Chaetomium</taxon>
    </lineage>
</organism>
<feature type="region of interest" description="Disordered" evidence="1">
    <location>
        <begin position="594"/>
        <end position="623"/>
    </location>
</feature>
<dbReference type="HOGENOM" id="CLU_438703_0_0_1"/>
<keyword evidence="2" id="KW-0812">Transmembrane</keyword>
<sequence>MATAKRTATVTLRNSRRRQTLPIASLAIPSLLMSAAGVASANCEAEFLFPTPELTLHHLDTINITYRSDLAHPTLSCWCGATGRATQKFRDNNVDPFNGSATVTLTFLSDDPCWFELGSLSGDCRQTSETFVLSADQRNTGDYSANDASKPPRLQPFSTTPPLAARTAADVDSKKSDARDESFSTGAKAALGVGVALICIAIGAMASFLYFRRRRRTPDNEVSGAIFDHGRRGRKGAEKKRGGALSETSGSSDEPLCPIQPVFDGFPGSMGYEDVRSLHSTSQTHSTHSHSPTTTQSPTHSQSGGFWTHERSIEREELTAARLKSQLQPSAPTVVSYGPNPVTPTLTPRITPRLNIHPVTTPITPGGIEQLPGHVPMMPLPSSEYADYSNYSIPPPAPLPMSTPTPDSKPSPPRQQAAIPIVVSYGPNRVTPTPLVVSPTVPPDESIVNRRIQEASSSSAGSHERQFSWEADSPLLGASMGPLPPYATTEDFEAMEKGAVRKLAEPQAQAELPPTKDGFYHYTSDIVEYELPGAAPQHAPQLPFRPYQPHGAYNGGGASGSGSGSGSGPHQGREIDEQKFLLDDVEIMRLREAKARARAANARRERREGDGDVEEFDLGEGAR</sequence>
<dbReference type="OMA" id="HPWEDID"/>
<feature type="compositionally biased region" description="Acidic residues" evidence="1">
    <location>
        <begin position="611"/>
        <end position="623"/>
    </location>
</feature>
<feature type="compositionally biased region" description="Pro residues" evidence="1">
    <location>
        <begin position="396"/>
        <end position="413"/>
    </location>
</feature>
<dbReference type="EMBL" id="CH408030">
    <property type="protein sequence ID" value="EAQ91460.1"/>
    <property type="molecule type" value="Genomic_DNA"/>
</dbReference>
<feature type="region of interest" description="Disordered" evidence="1">
    <location>
        <begin position="142"/>
        <end position="180"/>
    </location>
</feature>
<name>Q2H8Q9_CHAGB</name>
<dbReference type="InParanoid" id="Q2H8Q9"/>
<dbReference type="RefSeq" id="XP_001229911.1">
    <property type="nucleotide sequence ID" value="XM_001229910.1"/>
</dbReference>
<feature type="region of interest" description="Disordered" evidence="1">
    <location>
        <begin position="537"/>
        <end position="579"/>
    </location>
</feature>
<feature type="transmembrane region" description="Helical" evidence="2">
    <location>
        <begin position="189"/>
        <end position="211"/>
    </location>
</feature>
<dbReference type="eggNOG" id="ENOG502SY1T">
    <property type="taxonomic scope" value="Eukaryota"/>
</dbReference>
<gene>
    <name evidence="3" type="ORF">CHGG_03395</name>
</gene>
<dbReference type="VEuPathDB" id="FungiDB:CHGG_03395"/>
<feature type="compositionally biased region" description="Low complexity" evidence="1">
    <location>
        <begin position="279"/>
        <end position="303"/>
    </location>
</feature>
<feature type="region of interest" description="Disordered" evidence="1">
    <location>
        <begin position="396"/>
        <end position="415"/>
    </location>
</feature>
<feature type="region of interest" description="Disordered" evidence="1">
    <location>
        <begin position="323"/>
        <end position="350"/>
    </location>
</feature>
<feature type="compositionally biased region" description="Basic and acidic residues" evidence="1">
    <location>
        <begin position="169"/>
        <end position="180"/>
    </location>
</feature>
<proteinExistence type="predicted"/>
<evidence type="ECO:0000256" key="1">
    <source>
        <dbReference type="SAM" id="MobiDB-lite"/>
    </source>
</evidence>
<protein>
    <submittedName>
        <fullName evidence="3">Uncharacterized protein</fullName>
    </submittedName>
</protein>
<feature type="compositionally biased region" description="Gly residues" evidence="1">
    <location>
        <begin position="553"/>
        <end position="569"/>
    </location>
</feature>
<keyword evidence="2" id="KW-0472">Membrane</keyword>
<accession>Q2H8Q9</accession>
<keyword evidence="4" id="KW-1185">Reference proteome</keyword>
<keyword evidence="2" id="KW-1133">Transmembrane helix</keyword>
<feature type="region of interest" description="Disordered" evidence="1">
    <location>
        <begin position="222"/>
        <end position="307"/>
    </location>
</feature>
<evidence type="ECO:0000313" key="4">
    <source>
        <dbReference type="Proteomes" id="UP000001056"/>
    </source>
</evidence>
<dbReference type="GeneID" id="4389884"/>
<evidence type="ECO:0000313" key="3">
    <source>
        <dbReference type="EMBL" id="EAQ91460.1"/>
    </source>
</evidence>
<dbReference type="AlphaFoldDB" id="Q2H8Q9"/>
<reference evidence="4" key="1">
    <citation type="journal article" date="2015" name="Genome Announc.">
        <title>Draft genome sequence of the cellulolytic fungus Chaetomium globosum.</title>
        <authorList>
            <person name="Cuomo C.A."/>
            <person name="Untereiner W.A."/>
            <person name="Ma L.-J."/>
            <person name="Grabherr M."/>
            <person name="Birren B.W."/>
        </authorList>
    </citation>
    <scope>NUCLEOTIDE SEQUENCE [LARGE SCALE GENOMIC DNA]</scope>
    <source>
        <strain evidence="4">ATCC 6205 / CBS 148.51 / DSM 1962 / NBRC 6347 / NRRL 1970</strain>
    </source>
</reference>
<dbReference type="Proteomes" id="UP000001056">
    <property type="component" value="Unassembled WGS sequence"/>
</dbReference>